<dbReference type="PANTHER" id="PTHR13887:SF41">
    <property type="entry name" value="THIOREDOXIN SUPERFAMILY PROTEIN"/>
    <property type="match status" value="1"/>
</dbReference>
<protein>
    <submittedName>
        <fullName evidence="2">DsbA family protein</fullName>
    </submittedName>
</protein>
<dbReference type="Gene3D" id="3.40.30.10">
    <property type="entry name" value="Glutaredoxin"/>
    <property type="match status" value="1"/>
</dbReference>
<dbReference type="PANTHER" id="PTHR13887">
    <property type="entry name" value="GLUTATHIONE S-TRANSFERASE KAPPA"/>
    <property type="match status" value="1"/>
</dbReference>
<evidence type="ECO:0000259" key="1">
    <source>
        <dbReference type="Pfam" id="PF01323"/>
    </source>
</evidence>
<dbReference type="RefSeq" id="WP_397023049.1">
    <property type="nucleotide sequence ID" value="NZ_JBITMB010000005.1"/>
</dbReference>
<dbReference type="EMBL" id="JBITMB010000005">
    <property type="protein sequence ID" value="MFI7443006.1"/>
    <property type="molecule type" value="Genomic_DNA"/>
</dbReference>
<evidence type="ECO:0000313" key="2">
    <source>
        <dbReference type="EMBL" id="MFI7443006.1"/>
    </source>
</evidence>
<sequence length="206" mass="22601">MSTTVQFVFDIPCVWSYFGFTRLRRALARFRADGGQADVVLLPFQLDPGASVEGEPKLQVLRRAFGADAEAAVTRITAMAAEEGLLFRHENAISSNSFEAHRLIAVAARQGLGEEMTERLFRAHHTDELNIADLDTLKTLAEETGVRWSHEGAEETRAALELVRNSGVRGVPVYRFAGRPPLTGAQAEQTLLAALTSAAQEHPHHL</sequence>
<dbReference type="InterPro" id="IPR036249">
    <property type="entry name" value="Thioredoxin-like_sf"/>
</dbReference>
<dbReference type="SUPFAM" id="SSF52833">
    <property type="entry name" value="Thioredoxin-like"/>
    <property type="match status" value="1"/>
</dbReference>
<accession>A0ABW8AAJ3</accession>
<reference evidence="2 3" key="1">
    <citation type="submission" date="2024-10" db="EMBL/GenBank/DDBJ databases">
        <title>The Natural Products Discovery Center: Release of the First 8490 Sequenced Strains for Exploring Actinobacteria Biosynthetic Diversity.</title>
        <authorList>
            <person name="Kalkreuter E."/>
            <person name="Kautsar S.A."/>
            <person name="Yang D."/>
            <person name="Bader C.D."/>
            <person name="Teijaro C.N."/>
            <person name="Fluegel L."/>
            <person name="Davis C.M."/>
            <person name="Simpson J.R."/>
            <person name="Lauterbach L."/>
            <person name="Steele A.D."/>
            <person name="Gui C."/>
            <person name="Meng S."/>
            <person name="Li G."/>
            <person name="Viehrig K."/>
            <person name="Ye F."/>
            <person name="Su P."/>
            <person name="Kiefer A.F."/>
            <person name="Nichols A."/>
            <person name="Cepeda A.J."/>
            <person name="Yan W."/>
            <person name="Fan B."/>
            <person name="Jiang Y."/>
            <person name="Adhikari A."/>
            <person name="Zheng C.-J."/>
            <person name="Schuster L."/>
            <person name="Cowan T.M."/>
            <person name="Smanski M.J."/>
            <person name="Chevrette M.G."/>
            <person name="De Carvalho L.P.S."/>
            <person name="Shen B."/>
        </authorList>
    </citation>
    <scope>NUCLEOTIDE SEQUENCE [LARGE SCALE GENOMIC DNA]</scope>
    <source>
        <strain evidence="2 3">NPDC049503</strain>
    </source>
</reference>
<dbReference type="Pfam" id="PF01323">
    <property type="entry name" value="DSBA"/>
    <property type="match status" value="1"/>
</dbReference>
<proteinExistence type="predicted"/>
<feature type="domain" description="DSBA-like thioredoxin" evidence="1">
    <location>
        <begin position="4"/>
        <end position="195"/>
    </location>
</feature>
<organism evidence="2 3">
    <name type="scientific">Nonomuraea indica</name>
    <dbReference type="NCBI Taxonomy" id="1581193"/>
    <lineage>
        <taxon>Bacteria</taxon>
        <taxon>Bacillati</taxon>
        <taxon>Actinomycetota</taxon>
        <taxon>Actinomycetes</taxon>
        <taxon>Streptosporangiales</taxon>
        <taxon>Streptosporangiaceae</taxon>
        <taxon>Nonomuraea</taxon>
    </lineage>
</organism>
<gene>
    <name evidence="2" type="ORF">ACIBP5_23805</name>
</gene>
<dbReference type="Proteomes" id="UP001612928">
    <property type="component" value="Unassembled WGS sequence"/>
</dbReference>
<comment type="caution">
    <text evidence="2">The sequence shown here is derived from an EMBL/GenBank/DDBJ whole genome shotgun (WGS) entry which is preliminary data.</text>
</comment>
<name>A0ABW8AAJ3_9ACTN</name>
<keyword evidence="3" id="KW-1185">Reference proteome</keyword>
<dbReference type="InterPro" id="IPR001853">
    <property type="entry name" value="DSBA-like_thioredoxin_dom"/>
</dbReference>
<evidence type="ECO:0000313" key="3">
    <source>
        <dbReference type="Proteomes" id="UP001612928"/>
    </source>
</evidence>